<comment type="caution">
    <text evidence="4">The sequence shown here is derived from an EMBL/GenBank/DDBJ whole genome shotgun (WGS) entry which is preliminary data.</text>
</comment>
<dbReference type="InterPro" id="IPR041985">
    <property type="entry name" value="Ribosomal_eL14_KOW"/>
</dbReference>
<sequence length="114" mass="13105">MSKEIEMPKPGQVVLVTQGRDAGTFALVIRVEDERFVWIADGNKRRFDKPKKKNIRHIRPMPYFSAEVIRSLEETGRVPNSKLRFAIQKFISYYEGEGQEENAESTRKGEDSSG</sequence>
<evidence type="ECO:0000256" key="1">
    <source>
        <dbReference type="ARBA" id="ARBA00022980"/>
    </source>
</evidence>
<dbReference type="Proteomes" id="UP000196475">
    <property type="component" value="Unassembled WGS sequence"/>
</dbReference>
<dbReference type="InterPro" id="IPR005824">
    <property type="entry name" value="KOW"/>
</dbReference>
<dbReference type="GO" id="GO:0005840">
    <property type="term" value="C:ribosome"/>
    <property type="evidence" value="ECO:0007669"/>
    <property type="project" value="UniProtKB-KW"/>
</dbReference>
<dbReference type="GO" id="GO:1990904">
    <property type="term" value="C:ribonucleoprotein complex"/>
    <property type="evidence" value="ECO:0007669"/>
    <property type="project" value="UniProtKB-KW"/>
</dbReference>
<keyword evidence="2" id="KW-0687">Ribonucleoprotein</keyword>
<name>A0A1Y3PP83_9BACI</name>
<dbReference type="Pfam" id="PF00467">
    <property type="entry name" value="KOW"/>
    <property type="match status" value="1"/>
</dbReference>
<proteinExistence type="predicted"/>
<evidence type="ECO:0000313" key="4">
    <source>
        <dbReference type="EMBL" id="OUM87967.1"/>
    </source>
</evidence>
<accession>A0A1Y3PP83</accession>
<evidence type="ECO:0000259" key="3">
    <source>
        <dbReference type="Pfam" id="PF00467"/>
    </source>
</evidence>
<keyword evidence="1" id="KW-0689">Ribosomal protein</keyword>
<dbReference type="CDD" id="cd06088">
    <property type="entry name" value="KOW_RPL14"/>
    <property type="match status" value="1"/>
</dbReference>
<feature type="domain" description="KOW" evidence="3">
    <location>
        <begin position="10"/>
        <end position="36"/>
    </location>
</feature>
<organism evidence="4 5">
    <name type="scientific">Bacillus thermozeamaize</name>
    <dbReference type="NCBI Taxonomy" id="230954"/>
    <lineage>
        <taxon>Bacteria</taxon>
        <taxon>Bacillati</taxon>
        <taxon>Bacillota</taxon>
        <taxon>Bacilli</taxon>
        <taxon>Bacillales</taxon>
        <taxon>Bacillaceae</taxon>
        <taxon>Bacillus</taxon>
    </lineage>
</organism>
<dbReference type="AlphaFoldDB" id="A0A1Y3PP83"/>
<protein>
    <recommendedName>
        <fullName evidence="3">KOW domain-containing protein</fullName>
    </recommendedName>
</protein>
<dbReference type="InterPro" id="IPR014722">
    <property type="entry name" value="Rib_uL2_dom2"/>
</dbReference>
<dbReference type="EMBL" id="LZRT01000067">
    <property type="protein sequence ID" value="OUM87967.1"/>
    <property type="molecule type" value="Genomic_DNA"/>
</dbReference>
<evidence type="ECO:0000313" key="5">
    <source>
        <dbReference type="Proteomes" id="UP000196475"/>
    </source>
</evidence>
<dbReference type="SUPFAM" id="SSF50104">
    <property type="entry name" value="Translation proteins SH3-like domain"/>
    <property type="match status" value="1"/>
</dbReference>
<dbReference type="InterPro" id="IPR008991">
    <property type="entry name" value="Translation_prot_SH3-like_sf"/>
</dbReference>
<gene>
    <name evidence="4" type="ORF">BAA01_11080</name>
</gene>
<dbReference type="Gene3D" id="2.30.30.30">
    <property type="match status" value="1"/>
</dbReference>
<reference evidence="5" key="1">
    <citation type="submission" date="2016-06" db="EMBL/GenBank/DDBJ databases">
        <authorList>
            <person name="Nascimento L."/>
            <person name="Pereira R.V."/>
            <person name="Martins L.F."/>
            <person name="Quaggio R.B."/>
            <person name="Silva A.M."/>
            <person name="Setubal J.C."/>
        </authorList>
    </citation>
    <scope>NUCLEOTIDE SEQUENCE [LARGE SCALE GENOMIC DNA]</scope>
</reference>
<evidence type="ECO:0000256" key="2">
    <source>
        <dbReference type="ARBA" id="ARBA00023274"/>
    </source>
</evidence>